<dbReference type="EMBL" id="MQVS01000009">
    <property type="protein sequence ID" value="OKL51148.1"/>
    <property type="molecule type" value="Genomic_DNA"/>
</dbReference>
<dbReference type="Pfam" id="PF09485">
    <property type="entry name" value="CRISPR_Cse2"/>
    <property type="match status" value="1"/>
</dbReference>
<comment type="caution">
    <text evidence="1">The sequence shown here is derived from an EMBL/GenBank/DDBJ whole genome shotgun (WGS) entry which is preliminary data.</text>
</comment>
<dbReference type="RefSeq" id="WP_073825320.1">
    <property type="nucleotide sequence ID" value="NZ_JAUNKL010000004.1"/>
</dbReference>
<proteinExistence type="predicted"/>
<organism evidence="1 2">
    <name type="scientific">Buchananella hordeovulneris</name>
    <dbReference type="NCBI Taxonomy" id="52770"/>
    <lineage>
        <taxon>Bacteria</taxon>
        <taxon>Bacillati</taxon>
        <taxon>Actinomycetota</taxon>
        <taxon>Actinomycetes</taxon>
        <taxon>Actinomycetales</taxon>
        <taxon>Actinomycetaceae</taxon>
        <taxon>Buchananella</taxon>
    </lineage>
</organism>
<evidence type="ECO:0000313" key="2">
    <source>
        <dbReference type="Proteomes" id="UP000185612"/>
    </source>
</evidence>
<reference evidence="2" key="1">
    <citation type="submission" date="2016-12" db="EMBL/GenBank/DDBJ databases">
        <authorList>
            <person name="Meng X."/>
        </authorList>
    </citation>
    <scope>NUCLEOTIDE SEQUENCE [LARGE SCALE GENOMIC DNA]</scope>
    <source>
        <strain evidence="2">DSM 20732</strain>
    </source>
</reference>
<dbReference type="CDD" id="cd09731">
    <property type="entry name" value="Cse2_I-E"/>
    <property type="match status" value="1"/>
</dbReference>
<dbReference type="Proteomes" id="UP000185612">
    <property type="component" value="Unassembled WGS sequence"/>
</dbReference>
<dbReference type="InterPro" id="IPR013382">
    <property type="entry name" value="CRISPR-assoc_prot_Cse2"/>
</dbReference>
<evidence type="ECO:0000313" key="1">
    <source>
        <dbReference type="EMBL" id="OKL51148.1"/>
    </source>
</evidence>
<protein>
    <submittedName>
        <fullName evidence="1">Type I-E CRISPR-associated protein Cse2/CasB</fullName>
    </submittedName>
</protein>
<sequence>MEEVKPTENRYQRRLGDVGKLVGQRVNQLLAGLQAQRPAATADLARLRRGVGKAPGQLPDIWELTAPPSSDIARGDAATPAETAVHVALTLFAVHQQSESQPMHVPGRSLAGAFGKLVRRHKDAVGEKSLRARFDAVVTATTFTSVPYHLRGLVSLLKREGLGFDYGILADDICALARGMQRDGSQGSHTGVEEVRRRWARDFRHLDQDEISAQKENK</sequence>
<keyword evidence="2" id="KW-1185">Reference proteome</keyword>
<dbReference type="InParanoid" id="A0A1Q5PU87"/>
<dbReference type="AlphaFoldDB" id="A0A1Q5PU87"/>
<gene>
    <name evidence="1" type="ORF">BSZ40_08655</name>
</gene>
<accession>A0A1Q5PU87</accession>
<dbReference type="OrthoDB" id="4808431at2"/>
<name>A0A1Q5PU87_9ACTO</name>
<dbReference type="InterPro" id="IPR038287">
    <property type="entry name" value="Cse2_sf"/>
</dbReference>
<dbReference type="STRING" id="52770.BSZ40_08655"/>
<dbReference type="NCBIfam" id="TIGR02548">
    <property type="entry name" value="casB_cse2"/>
    <property type="match status" value="1"/>
</dbReference>
<dbReference type="Gene3D" id="1.10.520.40">
    <property type="entry name" value="CRISPR-associated protein Cse2"/>
    <property type="match status" value="1"/>
</dbReference>